<feature type="region of interest" description="Disordered" evidence="1">
    <location>
        <begin position="1456"/>
        <end position="1495"/>
    </location>
</feature>
<feature type="compositionally biased region" description="Basic and acidic residues" evidence="1">
    <location>
        <begin position="789"/>
        <end position="799"/>
    </location>
</feature>
<accession>A0A1I8M6T0</accession>
<dbReference type="CDD" id="cd01099">
    <property type="entry name" value="PAN_AP_HGF"/>
    <property type="match status" value="4"/>
</dbReference>
<feature type="compositionally biased region" description="Polar residues" evidence="1">
    <location>
        <begin position="1473"/>
        <end position="1482"/>
    </location>
</feature>
<feature type="compositionally biased region" description="Basic and acidic residues" evidence="1">
    <location>
        <begin position="543"/>
        <end position="553"/>
    </location>
</feature>
<feature type="compositionally biased region" description="Polar residues" evidence="1">
    <location>
        <begin position="354"/>
        <end position="365"/>
    </location>
</feature>
<dbReference type="Gene3D" id="3.50.4.10">
    <property type="entry name" value="Hepatocyte Growth Factor"/>
    <property type="match status" value="5"/>
</dbReference>
<feature type="compositionally biased region" description="Low complexity" evidence="1">
    <location>
        <begin position="760"/>
        <end position="779"/>
    </location>
</feature>
<feature type="region of interest" description="Disordered" evidence="1">
    <location>
        <begin position="253"/>
        <end position="566"/>
    </location>
</feature>
<feature type="domain" description="Apple" evidence="2">
    <location>
        <begin position="599"/>
        <end position="691"/>
    </location>
</feature>
<protein>
    <recommendedName>
        <fullName evidence="2">Apple domain-containing protein</fullName>
    </recommendedName>
</protein>
<dbReference type="PROSITE" id="PS50948">
    <property type="entry name" value="PAN"/>
    <property type="match status" value="4"/>
</dbReference>
<feature type="compositionally biased region" description="Basic and acidic residues" evidence="1">
    <location>
        <begin position="823"/>
        <end position="838"/>
    </location>
</feature>
<feature type="region of interest" description="Disordered" evidence="1">
    <location>
        <begin position="710"/>
        <end position="924"/>
    </location>
</feature>
<dbReference type="PANTHER" id="PTHR47327:SF13">
    <property type="entry name" value="APPLE DOMAIN-CONTAINING PROTEIN"/>
    <property type="match status" value="1"/>
</dbReference>
<dbReference type="VEuPathDB" id="VectorBase:MDOA001826"/>
<feature type="domain" description="Apple" evidence="2">
    <location>
        <begin position="42"/>
        <end position="127"/>
    </location>
</feature>
<organism evidence="3">
    <name type="scientific">Musca domestica</name>
    <name type="common">House fly</name>
    <dbReference type="NCBI Taxonomy" id="7370"/>
    <lineage>
        <taxon>Eukaryota</taxon>
        <taxon>Metazoa</taxon>
        <taxon>Ecdysozoa</taxon>
        <taxon>Arthropoda</taxon>
        <taxon>Hexapoda</taxon>
        <taxon>Insecta</taxon>
        <taxon>Pterygota</taxon>
        <taxon>Neoptera</taxon>
        <taxon>Endopterygota</taxon>
        <taxon>Diptera</taxon>
        <taxon>Brachycera</taxon>
        <taxon>Muscomorpha</taxon>
        <taxon>Muscoidea</taxon>
        <taxon>Muscidae</taxon>
        <taxon>Musca</taxon>
    </lineage>
</organism>
<feature type="domain" description="Apple" evidence="2">
    <location>
        <begin position="1028"/>
        <end position="1111"/>
    </location>
</feature>
<dbReference type="VEuPathDB" id="VectorBase:MDOMA2_005831"/>
<feature type="domain" description="Apple" evidence="2">
    <location>
        <begin position="1143"/>
        <end position="1230"/>
    </location>
</feature>
<evidence type="ECO:0000259" key="2">
    <source>
        <dbReference type="PROSITE" id="PS50948"/>
    </source>
</evidence>
<dbReference type="EnsemblMetazoa" id="MDOA001826-RA">
    <property type="protein sequence ID" value="MDOA001826-PA"/>
    <property type="gene ID" value="MDOA001826"/>
</dbReference>
<name>A0A1I8M6T0_MUSDO</name>
<dbReference type="InterPro" id="IPR003609">
    <property type="entry name" value="Pan_app"/>
</dbReference>
<dbReference type="eggNOG" id="ENOG502QTPZ">
    <property type="taxonomic scope" value="Eukaryota"/>
</dbReference>
<feature type="compositionally biased region" description="Gly residues" evidence="1">
    <location>
        <begin position="915"/>
        <end position="924"/>
    </location>
</feature>
<feature type="compositionally biased region" description="Basic and acidic residues" evidence="1">
    <location>
        <begin position="1463"/>
        <end position="1472"/>
    </location>
</feature>
<feature type="compositionally biased region" description="Polar residues" evidence="1">
    <location>
        <begin position="490"/>
        <end position="505"/>
    </location>
</feature>
<dbReference type="GO" id="GO:0009653">
    <property type="term" value="P:anatomical structure morphogenesis"/>
    <property type="evidence" value="ECO:0007669"/>
    <property type="project" value="TreeGrafter"/>
</dbReference>
<dbReference type="SUPFAM" id="SSF57414">
    <property type="entry name" value="Hairpin loop containing domain-like"/>
    <property type="match status" value="2"/>
</dbReference>
<evidence type="ECO:0000256" key="1">
    <source>
        <dbReference type="SAM" id="MobiDB-lite"/>
    </source>
</evidence>
<reference evidence="3" key="1">
    <citation type="submission" date="2020-05" db="UniProtKB">
        <authorList>
            <consortium name="EnsemblMetazoa"/>
        </authorList>
    </citation>
    <scope>IDENTIFICATION</scope>
    <source>
        <strain evidence="3">Aabys</strain>
    </source>
</reference>
<proteinExistence type="predicted"/>
<dbReference type="InterPro" id="IPR052774">
    <property type="entry name" value="Celegans_DevNeuronal_Protein"/>
</dbReference>
<dbReference type="STRING" id="7370.A0A1I8M6T0"/>
<dbReference type="PANTHER" id="PTHR47327">
    <property type="entry name" value="FI18240P1-RELATED"/>
    <property type="match status" value="1"/>
</dbReference>
<feature type="compositionally biased region" description="Basic and acidic residues" evidence="1">
    <location>
        <begin position="857"/>
        <end position="866"/>
    </location>
</feature>
<feature type="compositionally biased region" description="Polar residues" evidence="1">
    <location>
        <begin position="373"/>
        <end position="382"/>
    </location>
</feature>
<sequence length="1532" mass="170697">MIRWKSLDIINLTWTLFSIALVIPTINSLTVDNQLVSARNDCFERIALEAMMPFEKTFRTEDTNSLRSCKEKCLQEGDKCQSISFGVHRRGNGTCQLSKEKYGTSGGRPNGVIFDPDFDLYARKTNCFDLDEPNDNLAETNGYGSSLAPTTPVFLSSRPSPATPLLVVDPTPTVLTTVEEENTRYPTATTGYSETTLYNRGSPTILDSTVPTTPAAPNGDRLYFSQDIYPLFKYPTLYEPNYPAPNQDVYIPGGYASNAPEVGDRPTSYDGSRPPSVSQSASGPPKPIFGLGYGNGYSYGTPESYNPNTMRPEDSGYSSNSPRPNRPNYESSHRDPMRLPGYDNTTPGYYGDSRPSNNDPNSATSPYGPRPGNSDSRPTNGDRNGPAYGSRPNNDRNDGGPPYGPRPDNDRNGGSPYGPRPENDRIGGGSYSPRPGNDRRPSPGYAPRPENNGHSSSPPPYGSRPSSSQPGDFVDYTNRPDPPVGGAARPSTSAPYGPNNDNNYVRRNGTAASRPPNGYHDDKKINTYFNPDDYLPGNKKRPGSYEDSDRFDLNRTPMKAADAGGGGSGSGYGIVPISSHSGHGGISSTIIIVEDAKACFRRVLAGKRVAPHWVRRTIACERVEECMRECGREKRFTCEGFNYRLDPSGHGQGDCELIEIPLAQIDLYSSANRRDSNLLRHPDYDYYERDRNAPPSCRYNVCRDCSSKLPPPPLPPSSSHYNKPSGSWMDKPPYRDDHYLPSPPSGGNSGGYYSRPPPGSSSSSLEHYGPSGPSGPSYESHGRPPPYSYEHHSGSHEFSSHSSGYYEHSSHSGYGSSGSGLDPIDRYDIHHGDRDRYRPYPSKWEALPSGSGGGYDGGKHSQERYRPPYRPGPEYTPYRPSGSHAPDSYRPGPPPPSYNYLDRDRPSTYKKGSGSPSGGGGGGGGKYVPYLIGTDNEWGSYGGNYGGYRNKQTAYWGLTDHRSKPKDPIDFNYFDLGPPPRKGAPPHESNSVLSYPGSSYGGYTKHDGFADRFDYRHQWTRRPGPDECSAKTSEGFRLHKKIVKHIYSAPSLTECERLCYGQDAFICHTFSYRYSPGSRDNCMLCDRPINRLDYYVDIEPDRNYDIYSMSDDMNVCRKPSRSDGPRGGGPPTTALADPRNAQCFFRAIDATRFFKSIVRDSLTVRSVGECEMECIKSTKFTCRAFAFRYGQQRHASVIDNCQLSDWPVRDMDKERHLVLDKAFDIFERASYGHGCEIQPIVDEKHKKSFCYLGYGSAAKLLPPAIKKVITTPSEMECKKECMRFRDTTSFKCYSFSYGSRKATFNCEMSDLDQTELKLNVHYTHTDDRDFWLFAWNPFDYTCRDKVNTIGGSRVNNNRRMDIFREPGDLAWHHYSVSGKPCRRNSPCEKNLITGFYSCEIEGGEIGSWDYCCKMDHPCGYSKGFDYPWCFVGDEPDQWRKCSDRYYPGNHTLTHSGLSVKPLKPSEKRKPSDRYSSAASTSEEYQKPPRPGGLQNLSDFTAARLWPVTYLYSEGPPNSTEFSNFVDCNKESC</sequence>
<feature type="compositionally biased region" description="Low complexity" evidence="1">
    <location>
        <begin position="800"/>
        <end position="814"/>
    </location>
</feature>
<dbReference type="SMART" id="SM00473">
    <property type="entry name" value="PAN_AP"/>
    <property type="match status" value="5"/>
</dbReference>
<evidence type="ECO:0000313" key="3">
    <source>
        <dbReference type="EnsemblMetazoa" id="MDOA001826-PA"/>
    </source>
</evidence>